<dbReference type="EMBL" id="CP001581">
    <property type="protein sequence ID" value="ACO87124.1"/>
    <property type="molecule type" value="Genomic_DNA"/>
</dbReference>
<dbReference type="RefSeq" id="WP_012705696.1">
    <property type="nucleotide sequence ID" value="NC_012563.1"/>
</dbReference>
<protein>
    <recommendedName>
        <fullName evidence="5">Phage tail family protein</fullName>
    </recommendedName>
</protein>
<evidence type="ECO:0008006" key="5">
    <source>
        <dbReference type="Google" id="ProtNLM"/>
    </source>
</evidence>
<dbReference type="AlphaFoldDB" id="C1FP56"/>
<dbReference type="Pfam" id="PF05709">
    <property type="entry name" value="Sipho_tail"/>
    <property type="match status" value="1"/>
</dbReference>
<proteinExistence type="predicted"/>
<gene>
    <name evidence="3" type="ordered locus">CLM_2045</name>
</gene>
<evidence type="ECO:0000313" key="3">
    <source>
        <dbReference type="EMBL" id="ACO87124.1"/>
    </source>
</evidence>
<dbReference type="Gene3D" id="2.60.120.860">
    <property type="match status" value="1"/>
</dbReference>
<dbReference type="InterPro" id="IPR054738">
    <property type="entry name" value="Siphovirus-type_tail_C"/>
</dbReference>
<dbReference type="Gene3D" id="2.40.30.200">
    <property type="match status" value="1"/>
</dbReference>
<accession>C1FP56</accession>
<name>C1FP56_CLOBJ</name>
<feature type="domain" description="Siphovirus-type tail component RIFT-related" evidence="1">
    <location>
        <begin position="13"/>
        <end position="127"/>
    </location>
</feature>
<dbReference type="HOGENOM" id="CLU_083267_1_0_9"/>
<dbReference type="Proteomes" id="UP000001374">
    <property type="component" value="Chromosome"/>
</dbReference>
<evidence type="ECO:0000259" key="2">
    <source>
        <dbReference type="Pfam" id="PF22768"/>
    </source>
</evidence>
<evidence type="ECO:0000259" key="1">
    <source>
        <dbReference type="Pfam" id="PF05709"/>
    </source>
</evidence>
<sequence>MNKKEKFIYENEKGQQIEFSIWSPFFLQNIDGISGLKNIIYSSKGMRQDGSTNTGNTLDDRNIVIQGAIIDNKEINREKLLSIINPKLQAKLIYTDGNIKKYVECKVETAPVIPKENNSKFQMSFLCNNPYWKDYIDSKVNIALWKGDFHFPLVIPQGKGITMGHREPSLIVNVLNNGQVKTGMIIEFFARGTLKNPSLFNVNTREFIKINKAMAAGEKFIINTNYSKKKILQELNGVTTDILNYLDIEGGGDTFLQLNVGDNLFRYNADSNLDNLEVNIYFSPQYLGV</sequence>
<reference evidence="3 4" key="1">
    <citation type="submission" date="2008-10" db="EMBL/GenBank/DDBJ databases">
        <title>Genome sequence of Clostridium botulinum A2 Kyoto.</title>
        <authorList>
            <person name="Shrivastava S."/>
            <person name="Brinkac L.M."/>
            <person name="Brown J.L."/>
            <person name="Bruce D."/>
            <person name="Detter C.C."/>
            <person name="Johnson E.A."/>
            <person name="Munk C.A."/>
            <person name="Smith L.A."/>
            <person name="Smith T.J."/>
            <person name="Sutton G."/>
            <person name="Brettin T.S."/>
        </authorList>
    </citation>
    <scope>NUCLEOTIDE SEQUENCE [LARGE SCALE GENOMIC DNA]</scope>
    <source>
        <strain evidence="4">Kyoto / Type A2</strain>
    </source>
</reference>
<dbReference type="Pfam" id="PF22768">
    <property type="entry name" value="SPP1_Dit"/>
    <property type="match status" value="1"/>
</dbReference>
<dbReference type="InterPro" id="IPR008841">
    <property type="entry name" value="Siphovirus-type_tail_N"/>
</dbReference>
<organism evidence="3 4">
    <name type="scientific">Clostridium botulinum (strain Kyoto / Type A2)</name>
    <dbReference type="NCBI Taxonomy" id="536232"/>
    <lineage>
        <taxon>Bacteria</taxon>
        <taxon>Bacillati</taxon>
        <taxon>Bacillota</taxon>
        <taxon>Clostridia</taxon>
        <taxon>Eubacteriales</taxon>
        <taxon>Clostridiaceae</taxon>
        <taxon>Clostridium</taxon>
    </lineage>
</organism>
<evidence type="ECO:0000313" key="4">
    <source>
        <dbReference type="Proteomes" id="UP000001374"/>
    </source>
</evidence>
<feature type="domain" description="Siphovirus-type tail component C-terminal" evidence="2">
    <location>
        <begin position="177"/>
        <end position="286"/>
    </location>
</feature>
<dbReference type="KEGG" id="cby:CLM_2045"/>
<dbReference type="eggNOG" id="COG4722">
    <property type="taxonomic scope" value="Bacteria"/>
</dbReference>